<dbReference type="Gene3D" id="3.40.50.720">
    <property type="entry name" value="NAD(P)-binding Rossmann-like Domain"/>
    <property type="match status" value="1"/>
</dbReference>
<keyword evidence="2" id="KW-0520">NAD</keyword>
<evidence type="ECO:0000259" key="3">
    <source>
        <dbReference type="Pfam" id="PF03446"/>
    </source>
</evidence>
<dbReference type="PANTHER" id="PTHR43060:SF15">
    <property type="entry name" value="3-HYDROXYISOBUTYRATE DEHYDROGENASE-LIKE 1, MITOCHONDRIAL-RELATED"/>
    <property type="match status" value="1"/>
</dbReference>
<organism evidence="5 6">
    <name type="scientific">Polaromonas jejuensis</name>
    <dbReference type="NCBI Taxonomy" id="457502"/>
    <lineage>
        <taxon>Bacteria</taxon>
        <taxon>Pseudomonadati</taxon>
        <taxon>Pseudomonadota</taxon>
        <taxon>Betaproteobacteria</taxon>
        <taxon>Burkholderiales</taxon>
        <taxon>Comamonadaceae</taxon>
        <taxon>Polaromonas</taxon>
    </lineage>
</organism>
<dbReference type="GO" id="GO:0016491">
    <property type="term" value="F:oxidoreductase activity"/>
    <property type="evidence" value="ECO:0007669"/>
    <property type="project" value="UniProtKB-KW"/>
</dbReference>
<dbReference type="PANTHER" id="PTHR43060">
    <property type="entry name" value="3-HYDROXYISOBUTYRATE DEHYDROGENASE-LIKE 1, MITOCHONDRIAL-RELATED"/>
    <property type="match status" value="1"/>
</dbReference>
<comment type="caution">
    <text evidence="5">The sequence shown here is derived from an EMBL/GenBank/DDBJ whole genome shotgun (WGS) entry which is preliminary data.</text>
</comment>
<keyword evidence="1 5" id="KW-0560">Oxidoreductase</keyword>
<dbReference type="InterPro" id="IPR015815">
    <property type="entry name" value="HIBADH-related"/>
</dbReference>
<keyword evidence="6" id="KW-1185">Reference proteome</keyword>
<dbReference type="PIRSF" id="PIRSF000103">
    <property type="entry name" value="HIBADH"/>
    <property type="match status" value="1"/>
</dbReference>
<dbReference type="InterPro" id="IPR029154">
    <property type="entry name" value="HIBADH-like_NADP-bd"/>
</dbReference>
<evidence type="ECO:0000256" key="1">
    <source>
        <dbReference type="ARBA" id="ARBA00023002"/>
    </source>
</evidence>
<proteinExistence type="predicted"/>
<dbReference type="Gene3D" id="1.10.1040.10">
    <property type="entry name" value="N-(1-d-carboxylethyl)-l-norvaline Dehydrogenase, domain 2"/>
    <property type="match status" value="1"/>
</dbReference>
<feature type="domain" description="3-hydroxyisobutyrate dehydrogenase-like NAD-binding" evidence="4">
    <location>
        <begin position="170"/>
        <end position="290"/>
    </location>
</feature>
<dbReference type="RefSeq" id="WP_068833408.1">
    <property type="nucleotide sequence ID" value="NZ_JBHSMX010000013.1"/>
</dbReference>
<dbReference type="Pfam" id="PF14833">
    <property type="entry name" value="NAD_binding_11"/>
    <property type="match status" value="1"/>
</dbReference>
<dbReference type="Proteomes" id="UP001596084">
    <property type="component" value="Unassembled WGS sequence"/>
</dbReference>
<feature type="domain" description="6-phosphogluconate dehydrogenase NADP-binding" evidence="3">
    <location>
        <begin position="7"/>
        <end position="167"/>
    </location>
</feature>
<dbReference type="EC" id="1.1.-.-" evidence="5"/>
<evidence type="ECO:0000259" key="4">
    <source>
        <dbReference type="Pfam" id="PF14833"/>
    </source>
</evidence>
<dbReference type="InterPro" id="IPR008927">
    <property type="entry name" value="6-PGluconate_DH-like_C_sf"/>
</dbReference>
<dbReference type="Pfam" id="PF03446">
    <property type="entry name" value="NAD_binding_2"/>
    <property type="match status" value="1"/>
</dbReference>
<evidence type="ECO:0000313" key="5">
    <source>
        <dbReference type="EMBL" id="MFC5521351.1"/>
    </source>
</evidence>
<dbReference type="InterPro" id="IPR036291">
    <property type="entry name" value="NAD(P)-bd_dom_sf"/>
</dbReference>
<sequence length="299" mass="31109">MAVEKARIGFIGLGIMGTAMTLRLLEQGWPVTVWNLEPERVPPLVAAGAVSAPSPAAVAAASDIVILCVLHTEAVRSCVFGAQGVAEEAAAGKILIDHSTIAPEATRAMAQQLQGETGMHWVDAPVSGGPLQSRAGTLTVMAGGEAADIASIRPLMADLASNFTHIGPSGAGQTAKMINQLIVGSGYVVLAEALTLAEAAGINAQALPQCLAGGHADSSLLKQLYPQMQARAFEPPRSYARQLLKDLKAVKAYAHALQLSLPMLEAATRRYTDYVEQGNGMKDTASIVNSYRSSPESAA</sequence>
<gene>
    <name evidence="5" type="ORF">ACFPP7_10535</name>
</gene>
<reference evidence="6" key="1">
    <citation type="journal article" date="2019" name="Int. J. Syst. Evol. Microbiol.">
        <title>The Global Catalogue of Microorganisms (GCM) 10K type strain sequencing project: providing services to taxonomists for standard genome sequencing and annotation.</title>
        <authorList>
            <consortium name="The Broad Institute Genomics Platform"/>
            <consortium name="The Broad Institute Genome Sequencing Center for Infectious Disease"/>
            <person name="Wu L."/>
            <person name="Ma J."/>
        </authorList>
    </citation>
    <scope>NUCLEOTIDE SEQUENCE [LARGE SCALE GENOMIC DNA]</scope>
    <source>
        <strain evidence="6">CGMCC 4.7277</strain>
    </source>
</reference>
<evidence type="ECO:0000256" key="2">
    <source>
        <dbReference type="ARBA" id="ARBA00023027"/>
    </source>
</evidence>
<name>A0ABW0Q9V7_9BURK</name>
<protein>
    <submittedName>
        <fullName evidence="5">NAD(P)-dependent oxidoreductase</fullName>
        <ecNumber evidence="5">1.1.-.-</ecNumber>
    </submittedName>
</protein>
<evidence type="ECO:0000313" key="6">
    <source>
        <dbReference type="Proteomes" id="UP001596084"/>
    </source>
</evidence>
<dbReference type="InterPro" id="IPR006115">
    <property type="entry name" value="6PGDH_NADP-bd"/>
</dbReference>
<dbReference type="SUPFAM" id="SSF48179">
    <property type="entry name" value="6-phosphogluconate dehydrogenase C-terminal domain-like"/>
    <property type="match status" value="1"/>
</dbReference>
<dbReference type="EMBL" id="JBHSMX010000013">
    <property type="protein sequence ID" value="MFC5521351.1"/>
    <property type="molecule type" value="Genomic_DNA"/>
</dbReference>
<accession>A0ABW0Q9V7</accession>
<dbReference type="InterPro" id="IPR013328">
    <property type="entry name" value="6PGD_dom2"/>
</dbReference>
<dbReference type="SUPFAM" id="SSF51735">
    <property type="entry name" value="NAD(P)-binding Rossmann-fold domains"/>
    <property type="match status" value="1"/>
</dbReference>